<dbReference type="Pfam" id="PF01810">
    <property type="entry name" value="LysE"/>
    <property type="match status" value="1"/>
</dbReference>
<feature type="transmembrane region" description="Helical" evidence="6">
    <location>
        <begin position="67"/>
        <end position="88"/>
    </location>
</feature>
<proteinExistence type="predicted"/>
<dbReference type="RefSeq" id="WP_072630189.1">
    <property type="nucleotide sequence ID" value="NZ_MLCB01000117.1"/>
</dbReference>
<evidence type="ECO:0000256" key="5">
    <source>
        <dbReference type="ARBA" id="ARBA00023136"/>
    </source>
</evidence>
<keyword evidence="5 6" id="KW-0472">Membrane</keyword>
<dbReference type="GO" id="GO:0005886">
    <property type="term" value="C:plasma membrane"/>
    <property type="evidence" value="ECO:0007669"/>
    <property type="project" value="UniProtKB-SubCell"/>
</dbReference>
<keyword evidence="2" id="KW-1003">Cell membrane</keyword>
<feature type="transmembrane region" description="Helical" evidence="6">
    <location>
        <begin position="147"/>
        <end position="168"/>
    </location>
</feature>
<dbReference type="Proteomes" id="UP000184514">
    <property type="component" value="Unassembled WGS sequence"/>
</dbReference>
<dbReference type="STRING" id="696762.PFRI_16050"/>
<dbReference type="OrthoDB" id="9804822at2"/>
<dbReference type="EMBL" id="MLCB01000117">
    <property type="protein sequence ID" value="OJI94165.1"/>
    <property type="molecule type" value="Genomic_DNA"/>
</dbReference>
<feature type="transmembrane region" description="Helical" evidence="6">
    <location>
        <begin position="40"/>
        <end position="61"/>
    </location>
</feature>
<dbReference type="AlphaFoldDB" id="A0A1L9NXZ8"/>
<evidence type="ECO:0000256" key="2">
    <source>
        <dbReference type="ARBA" id="ARBA00022475"/>
    </source>
</evidence>
<gene>
    <name evidence="7" type="primary">rhtC_2</name>
    <name evidence="7" type="ORF">PFRI_16050</name>
</gene>
<organism evidence="7 8">
    <name type="scientific">Planktotalea frisia</name>
    <dbReference type="NCBI Taxonomy" id="696762"/>
    <lineage>
        <taxon>Bacteria</taxon>
        <taxon>Pseudomonadati</taxon>
        <taxon>Pseudomonadota</taxon>
        <taxon>Alphaproteobacteria</taxon>
        <taxon>Rhodobacterales</taxon>
        <taxon>Paracoccaceae</taxon>
        <taxon>Planktotalea</taxon>
    </lineage>
</organism>
<evidence type="ECO:0000256" key="1">
    <source>
        <dbReference type="ARBA" id="ARBA00004651"/>
    </source>
</evidence>
<comment type="subcellular location">
    <subcellularLocation>
        <location evidence="1">Cell membrane</location>
        <topology evidence="1">Multi-pass membrane protein</topology>
    </subcellularLocation>
</comment>
<dbReference type="GO" id="GO:0015171">
    <property type="term" value="F:amino acid transmembrane transporter activity"/>
    <property type="evidence" value="ECO:0007669"/>
    <property type="project" value="TreeGrafter"/>
</dbReference>
<evidence type="ECO:0000313" key="8">
    <source>
        <dbReference type="Proteomes" id="UP000184514"/>
    </source>
</evidence>
<evidence type="ECO:0000256" key="6">
    <source>
        <dbReference type="SAM" id="Phobius"/>
    </source>
</evidence>
<reference evidence="7 8" key="1">
    <citation type="submission" date="2016-10" db="EMBL/GenBank/DDBJ databases">
        <title>Genome sequence of Planktotalea frisia SH6-1.</title>
        <authorList>
            <person name="Poehlein A."/>
            <person name="Bakenhus I."/>
            <person name="Voget S."/>
            <person name="Brinkhoff T."/>
            <person name="Simon M."/>
        </authorList>
    </citation>
    <scope>NUCLEOTIDE SEQUENCE [LARGE SCALE GENOMIC DNA]</scope>
    <source>
        <strain evidence="7 8">SH6-1</strain>
    </source>
</reference>
<keyword evidence="3 6" id="KW-0812">Transmembrane</keyword>
<name>A0A1L9NXZ8_9RHOB</name>
<evidence type="ECO:0000256" key="3">
    <source>
        <dbReference type="ARBA" id="ARBA00022692"/>
    </source>
</evidence>
<dbReference type="InterPro" id="IPR001123">
    <property type="entry name" value="LeuE-type"/>
</dbReference>
<sequence>MELAHLIAFNLTLLAAILSPGPAMLYFIRTTLASGRMAGLYTVWGLGVMAATWTALAFLGLDAIFAVFPWAFIALKTIGALYLIWIAYQTWTHARAPMGDAPTPPMRAFWGGMLVNMSNPKSVLFAGAVIMVIFPQGMAFADKSIVVLNHLVIELIVGSALVLAFSTKHVSAGYLRAKPILDRIAASVLGFLGLKLLLSR</sequence>
<evidence type="ECO:0000313" key="7">
    <source>
        <dbReference type="EMBL" id="OJI94165.1"/>
    </source>
</evidence>
<accession>A0A1L9NXZ8</accession>
<feature type="transmembrane region" description="Helical" evidence="6">
    <location>
        <begin position="123"/>
        <end position="141"/>
    </location>
</feature>
<feature type="transmembrane region" description="Helical" evidence="6">
    <location>
        <begin position="6"/>
        <end position="28"/>
    </location>
</feature>
<protein>
    <submittedName>
        <fullName evidence="7">Threonine efflux protein</fullName>
    </submittedName>
</protein>
<keyword evidence="8" id="KW-1185">Reference proteome</keyword>
<keyword evidence="4 6" id="KW-1133">Transmembrane helix</keyword>
<dbReference type="PANTHER" id="PTHR30086:SF19">
    <property type="entry name" value="THREONINE EFFLUX PROTEIN"/>
    <property type="match status" value="1"/>
</dbReference>
<evidence type="ECO:0000256" key="4">
    <source>
        <dbReference type="ARBA" id="ARBA00022989"/>
    </source>
</evidence>
<comment type="caution">
    <text evidence="7">The sequence shown here is derived from an EMBL/GenBank/DDBJ whole genome shotgun (WGS) entry which is preliminary data.</text>
</comment>
<dbReference type="PANTHER" id="PTHR30086">
    <property type="entry name" value="ARGININE EXPORTER PROTEIN ARGO"/>
    <property type="match status" value="1"/>
</dbReference>